<accession>X0ZCK4</accession>
<dbReference type="AlphaFoldDB" id="X0ZCK4"/>
<reference evidence="1" key="1">
    <citation type="journal article" date="2014" name="Front. Microbiol.">
        <title>High frequency of phylogenetically diverse reductive dehalogenase-homologous genes in deep subseafloor sedimentary metagenomes.</title>
        <authorList>
            <person name="Kawai M."/>
            <person name="Futagami T."/>
            <person name="Toyoda A."/>
            <person name="Takaki Y."/>
            <person name="Nishi S."/>
            <person name="Hori S."/>
            <person name="Arai W."/>
            <person name="Tsubouchi T."/>
            <person name="Morono Y."/>
            <person name="Uchiyama I."/>
            <person name="Ito T."/>
            <person name="Fujiyama A."/>
            <person name="Inagaki F."/>
            <person name="Takami H."/>
        </authorList>
    </citation>
    <scope>NUCLEOTIDE SEQUENCE</scope>
    <source>
        <strain evidence="1">Expedition CK06-06</strain>
    </source>
</reference>
<name>X0ZCK4_9ZZZZ</name>
<evidence type="ECO:0000313" key="1">
    <source>
        <dbReference type="EMBL" id="GAG66959.1"/>
    </source>
</evidence>
<dbReference type="EMBL" id="BART01007993">
    <property type="protein sequence ID" value="GAG66959.1"/>
    <property type="molecule type" value="Genomic_DNA"/>
</dbReference>
<sequence>MIQARINRIVGLPSRVKKYNEIVTVDSFEDTARGEMKDNVKAILDEAKGELDQIKDEVDS</sequence>
<gene>
    <name evidence="1" type="ORF">S01H4_18067</name>
</gene>
<protein>
    <submittedName>
        <fullName evidence="1">Uncharacterized protein</fullName>
    </submittedName>
</protein>
<proteinExistence type="predicted"/>
<comment type="caution">
    <text evidence="1">The sequence shown here is derived from an EMBL/GenBank/DDBJ whole genome shotgun (WGS) entry which is preliminary data.</text>
</comment>
<organism evidence="1">
    <name type="scientific">marine sediment metagenome</name>
    <dbReference type="NCBI Taxonomy" id="412755"/>
    <lineage>
        <taxon>unclassified sequences</taxon>
        <taxon>metagenomes</taxon>
        <taxon>ecological metagenomes</taxon>
    </lineage>
</organism>